<feature type="compositionally biased region" description="Low complexity" evidence="2">
    <location>
        <begin position="356"/>
        <end position="369"/>
    </location>
</feature>
<evidence type="ECO:0000313" key="5">
    <source>
        <dbReference type="Proteomes" id="UP001140453"/>
    </source>
</evidence>
<feature type="compositionally biased region" description="Basic and acidic residues" evidence="2">
    <location>
        <begin position="110"/>
        <end position="133"/>
    </location>
</feature>
<keyword evidence="1" id="KW-0175">Coiled coil</keyword>
<feature type="compositionally biased region" description="Basic and acidic residues" evidence="2">
    <location>
        <begin position="180"/>
        <end position="197"/>
    </location>
</feature>
<feature type="region of interest" description="Disordered" evidence="2">
    <location>
        <begin position="333"/>
        <end position="399"/>
    </location>
</feature>
<feature type="compositionally biased region" description="Polar residues" evidence="2">
    <location>
        <begin position="1"/>
        <end position="26"/>
    </location>
</feature>
<evidence type="ECO:0000256" key="2">
    <source>
        <dbReference type="SAM" id="MobiDB-lite"/>
    </source>
</evidence>
<gene>
    <name evidence="4" type="ORF">N0V93_005786</name>
</gene>
<feature type="compositionally biased region" description="Polar residues" evidence="2">
    <location>
        <begin position="94"/>
        <end position="109"/>
    </location>
</feature>
<dbReference type="EMBL" id="JAPEVB010000003">
    <property type="protein sequence ID" value="KAJ4392163.1"/>
    <property type="molecule type" value="Genomic_DNA"/>
</dbReference>
<evidence type="ECO:0000259" key="3">
    <source>
        <dbReference type="Pfam" id="PF04696"/>
    </source>
</evidence>
<feature type="compositionally biased region" description="Basic and acidic residues" evidence="2">
    <location>
        <begin position="221"/>
        <end position="247"/>
    </location>
</feature>
<dbReference type="OrthoDB" id="330772at2759"/>
<name>A0A9W9CXG3_9PEZI</name>
<comment type="caution">
    <text evidence="4">The sequence shown here is derived from an EMBL/GenBank/DDBJ whole genome shotgun (WGS) entry which is preliminary data.</text>
</comment>
<keyword evidence="5" id="KW-1185">Reference proteome</keyword>
<proteinExistence type="predicted"/>
<dbReference type="Pfam" id="PF04696">
    <property type="entry name" value="Pinin_SDK_memA"/>
    <property type="match status" value="1"/>
</dbReference>
<accession>A0A9W9CXG3</accession>
<feature type="compositionally biased region" description="Basic and acidic residues" evidence="2">
    <location>
        <begin position="39"/>
        <end position="69"/>
    </location>
</feature>
<evidence type="ECO:0000313" key="4">
    <source>
        <dbReference type="EMBL" id="KAJ4392163.1"/>
    </source>
</evidence>
<feature type="coiled-coil region" evidence="1">
    <location>
        <begin position="301"/>
        <end position="332"/>
    </location>
</feature>
<feature type="compositionally biased region" description="Basic and acidic residues" evidence="2">
    <location>
        <begin position="142"/>
        <end position="170"/>
    </location>
</feature>
<feature type="compositionally biased region" description="Low complexity" evidence="2">
    <location>
        <begin position="206"/>
        <end position="218"/>
    </location>
</feature>
<organism evidence="4 5">
    <name type="scientific">Gnomoniopsis smithogilvyi</name>
    <dbReference type="NCBI Taxonomy" id="1191159"/>
    <lineage>
        <taxon>Eukaryota</taxon>
        <taxon>Fungi</taxon>
        <taxon>Dikarya</taxon>
        <taxon>Ascomycota</taxon>
        <taxon>Pezizomycotina</taxon>
        <taxon>Sordariomycetes</taxon>
        <taxon>Sordariomycetidae</taxon>
        <taxon>Diaporthales</taxon>
        <taxon>Gnomoniaceae</taxon>
        <taxon>Gnomoniopsis</taxon>
    </lineage>
</organism>
<dbReference type="AlphaFoldDB" id="A0A9W9CXG3"/>
<feature type="region of interest" description="Disordered" evidence="2">
    <location>
        <begin position="1"/>
        <end position="247"/>
    </location>
</feature>
<sequence length="399" mass="46000">MQGSRLTAYFSDTETLTSESQEPETNQLKRKSLGSSPSFDKDRDTDAPHKRPKVEDIPDPKSDLEDFTRKNGRLANKIGDEEQVDNLGKLPTMAATNSPSPRQETQIAESSRRDTSPHSRSPNRERRTYEVRRRNSPPGRSPDQERRFYDSRKRDASPYSRERRSSEVSRRGSGSNHAPGDQDRVRRPAVSKEEERKRGKRLFGGLLSTLSQTTSNSQQKRRQEIEKRQQEKAAKQKAEDDTRRNERLAKLSRIRKIEQVRFDEQVMRARHSNMLASARALQTRSEPKLYYRPWELTKEQEDIIKDQIRDAEAQIEDELQQFKRDKEQRLRELGALPSSLEADALASEPFEKHRSSNAAQAESAATATNDRTRSPIPIPSTEDKDHDEMVEAEEDTVIY</sequence>
<feature type="compositionally biased region" description="Acidic residues" evidence="2">
    <location>
        <begin position="390"/>
        <end position="399"/>
    </location>
</feature>
<dbReference type="Proteomes" id="UP001140453">
    <property type="component" value="Unassembled WGS sequence"/>
</dbReference>
<dbReference type="InterPro" id="IPR006786">
    <property type="entry name" value="Pinin_SDK_MemA"/>
</dbReference>
<reference evidence="4" key="1">
    <citation type="submission" date="2022-10" db="EMBL/GenBank/DDBJ databases">
        <title>Tapping the CABI collections for fungal endophytes: first genome assemblies for Collariella, Neodidymelliopsis, Ascochyta clinopodiicola, Didymella pomorum, Didymosphaeria variabile, Neocosmospora piperis and Neocucurbitaria cava.</title>
        <authorList>
            <person name="Hill R."/>
        </authorList>
    </citation>
    <scope>NUCLEOTIDE SEQUENCE</scope>
    <source>
        <strain evidence="4">IMI 355082</strain>
    </source>
</reference>
<protein>
    <recommendedName>
        <fullName evidence="3">Pinin/SDK/MemA protein domain-containing protein</fullName>
    </recommendedName>
</protein>
<feature type="domain" description="Pinin/SDK/MemA protein" evidence="3">
    <location>
        <begin position="193"/>
        <end position="308"/>
    </location>
</feature>
<evidence type="ECO:0000256" key="1">
    <source>
        <dbReference type="SAM" id="Coils"/>
    </source>
</evidence>